<proteinExistence type="predicted"/>
<evidence type="ECO:0000313" key="3">
    <source>
        <dbReference type="Proteomes" id="UP000288805"/>
    </source>
</evidence>
<gene>
    <name evidence="2" type="ORF">CK203_046674</name>
</gene>
<sequence>MTSGKRIGSAEEYGGLYYFKEVNTKDRQALKASCESSSKTKQQGIMLWHFRSKGSNAYREYTKQPQGQKRKNRTTSPALREPLTTPRSLKAKRTPLPYTPWPNSTNYIQKNS</sequence>
<evidence type="ECO:0000256" key="1">
    <source>
        <dbReference type="SAM" id="MobiDB-lite"/>
    </source>
</evidence>
<dbReference type="EMBL" id="QGNW01000212">
    <property type="protein sequence ID" value="RVW84721.1"/>
    <property type="molecule type" value="Genomic_DNA"/>
</dbReference>
<name>A0A438HJT9_VITVI</name>
<evidence type="ECO:0000313" key="2">
    <source>
        <dbReference type="EMBL" id="RVW84721.1"/>
    </source>
</evidence>
<organism evidence="2 3">
    <name type="scientific">Vitis vinifera</name>
    <name type="common">Grape</name>
    <dbReference type="NCBI Taxonomy" id="29760"/>
    <lineage>
        <taxon>Eukaryota</taxon>
        <taxon>Viridiplantae</taxon>
        <taxon>Streptophyta</taxon>
        <taxon>Embryophyta</taxon>
        <taxon>Tracheophyta</taxon>
        <taxon>Spermatophyta</taxon>
        <taxon>Magnoliopsida</taxon>
        <taxon>eudicotyledons</taxon>
        <taxon>Gunneridae</taxon>
        <taxon>Pentapetalae</taxon>
        <taxon>rosids</taxon>
        <taxon>Vitales</taxon>
        <taxon>Vitaceae</taxon>
        <taxon>Viteae</taxon>
        <taxon>Vitis</taxon>
    </lineage>
</organism>
<protein>
    <submittedName>
        <fullName evidence="2">Uncharacterized protein</fullName>
    </submittedName>
</protein>
<comment type="caution">
    <text evidence="2">The sequence shown here is derived from an EMBL/GenBank/DDBJ whole genome shotgun (WGS) entry which is preliminary data.</text>
</comment>
<accession>A0A438HJT9</accession>
<reference evidence="2 3" key="1">
    <citation type="journal article" date="2018" name="PLoS Genet.">
        <title>Population sequencing reveals clonal diversity and ancestral inbreeding in the grapevine cultivar Chardonnay.</title>
        <authorList>
            <person name="Roach M.J."/>
            <person name="Johnson D.L."/>
            <person name="Bohlmann J."/>
            <person name="van Vuuren H.J."/>
            <person name="Jones S.J."/>
            <person name="Pretorius I.S."/>
            <person name="Schmidt S.A."/>
            <person name="Borneman A.R."/>
        </authorList>
    </citation>
    <scope>NUCLEOTIDE SEQUENCE [LARGE SCALE GENOMIC DNA]</scope>
    <source>
        <strain evidence="3">cv. Chardonnay</strain>
        <tissue evidence="2">Leaf</tissue>
    </source>
</reference>
<feature type="region of interest" description="Disordered" evidence="1">
    <location>
        <begin position="59"/>
        <end position="112"/>
    </location>
</feature>
<dbReference type="AlphaFoldDB" id="A0A438HJT9"/>
<feature type="compositionally biased region" description="Polar residues" evidence="1">
    <location>
        <begin position="101"/>
        <end position="112"/>
    </location>
</feature>
<dbReference type="Proteomes" id="UP000288805">
    <property type="component" value="Unassembled WGS sequence"/>
</dbReference>